<dbReference type="Proteomes" id="UP000323426">
    <property type="component" value="Unassembled WGS sequence"/>
</dbReference>
<feature type="domain" description="Thiamine phosphate synthase/TenI" evidence="12">
    <location>
        <begin position="15"/>
        <end position="188"/>
    </location>
</feature>
<dbReference type="Gene3D" id="3.20.20.70">
    <property type="entry name" value="Aldolase class I"/>
    <property type="match status" value="1"/>
</dbReference>
<comment type="caution">
    <text evidence="9">Lacks conserved residue(s) required for the propagation of feature annotation.</text>
</comment>
<keyword evidence="5 9" id="KW-0784">Thiamine biosynthesis</keyword>
<reference evidence="13 14" key="1">
    <citation type="submission" date="2019-09" db="EMBL/GenBank/DDBJ databases">
        <title>Genome sequence and assembly of Adhaeribacter sp.</title>
        <authorList>
            <person name="Chhetri G."/>
        </authorList>
    </citation>
    <scope>NUCLEOTIDE SEQUENCE [LARGE SCALE GENOMIC DNA]</scope>
    <source>
        <strain evidence="13 14">DK36</strain>
    </source>
</reference>
<evidence type="ECO:0000256" key="7">
    <source>
        <dbReference type="ARBA" id="ARBA00047851"/>
    </source>
</evidence>
<dbReference type="GO" id="GO:0009228">
    <property type="term" value="P:thiamine biosynthetic process"/>
    <property type="evidence" value="ECO:0007669"/>
    <property type="project" value="UniProtKB-KW"/>
</dbReference>
<feature type="binding site" evidence="9">
    <location>
        <position position="85"/>
    </location>
    <ligand>
        <name>Mg(2+)</name>
        <dbReference type="ChEBI" id="CHEBI:18420"/>
    </ligand>
</feature>
<dbReference type="AlphaFoldDB" id="A0A5M6CYL6"/>
<dbReference type="NCBIfam" id="NF000736">
    <property type="entry name" value="PRK00043.2-3"/>
    <property type="match status" value="1"/>
</dbReference>
<dbReference type="SUPFAM" id="SSF51391">
    <property type="entry name" value="Thiamin phosphate synthase"/>
    <property type="match status" value="1"/>
</dbReference>
<feature type="binding site" evidence="9">
    <location>
        <position position="65"/>
    </location>
    <ligand>
        <name>4-amino-2-methyl-5-(diphosphooxymethyl)pyrimidine</name>
        <dbReference type="ChEBI" id="CHEBI:57841"/>
    </ligand>
</feature>
<proteinExistence type="inferred from homology"/>
<gene>
    <name evidence="9" type="primary">thiE</name>
    <name evidence="13" type="ORF">F0145_22730</name>
</gene>
<dbReference type="InterPro" id="IPR036206">
    <property type="entry name" value="ThiamineP_synth_sf"/>
</dbReference>
<dbReference type="CDD" id="cd00564">
    <property type="entry name" value="TMP_TenI"/>
    <property type="match status" value="1"/>
</dbReference>
<comment type="catalytic activity">
    <reaction evidence="6 9 10">
        <text>4-methyl-5-(2-phosphooxyethyl)-thiazole + 4-amino-2-methyl-5-(diphosphooxymethyl)pyrimidine + H(+) = thiamine phosphate + diphosphate</text>
        <dbReference type="Rhea" id="RHEA:22328"/>
        <dbReference type="ChEBI" id="CHEBI:15378"/>
        <dbReference type="ChEBI" id="CHEBI:33019"/>
        <dbReference type="ChEBI" id="CHEBI:37575"/>
        <dbReference type="ChEBI" id="CHEBI:57841"/>
        <dbReference type="ChEBI" id="CHEBI:58296"/>
        <dbReference type="EC" id="2.5.1.3"/>
    </reaction>
</comment>
<comment type="catalytic activity">
    <reaction evidence="7 9 10">
        <text>2-(2-carboxy-4-methylthiazol-5-yl)ethyl phosphate + 4-amino-2-methyl-5-(diphosphooxymethyl)pyrimidine + 2 H(+) = thiamine phosphate + CO2 + diphosphate</text>
        <dbReference type="Rhea" id="RHEA:47848"/>
        <dbReference type="ChEBI" id="CHEBI:15378"/>
        <dbReference type="ChEBI" id="CHEBI:16526"/>
        <dbReference type="ChEBI" id="CHEBI:33019"/>
        <dbReference type="ChEBI" id="CHEBI:37575"/>
        <dbReference type="ChEBI" id="CHEBI:57841"/>
        <dbReference type="ChEBI" id="CHEBI:62890"/>
        <dbReference type="EC" id="2.5.1.3"/>
    </reaction>
</comment>
<evidence type="ECO:0000256" key="10">
    <source>
        <dbReference type="RuleBase" id="RU003826"/>
    </source>
</evidence>
<evidence type="ECO:0000256" key="2">
    <source>
        <dbReference type="ARBA" id="ARBA00022679"/>
    </source>
</evidence>
<dbReference type="HAMAP" id="MF_00097">
    <property type="entry name" value="TMP_synthase"/>
    <property type="match status" value="1"/>
</dbReference>
<keyword evidence="3 9" id="KW-0479">Metal-binding</keyword>
<dbReference type="EC" id="2.5.1.3" evidence="9"/>
<feature type="binding site" evidence="9">
    <location>
        <begin position="33"/>
        <end position="37"/>
    </location>
    <ligand>
        <name>4-amino-2-methyl-5-(diphosphooxymethyl)pyrimidine</name>
        <dbReference type="ChEBI" id="CHEBI:57841"/>
    </ligand>
</feature>
<evidence type="ECO:0000313" key="14">
    <source>
        <dbReference type="Proteomes" id="UP000323426"/>
    </source>
</evidence>
<name>A0A5M6CYL6_9BACT</name>
<evidence type="ECO:0000256" key="3">
    <source>
        <dbReference type="ARBA" id="ARBA00022723"/>
    </source>
</evidence>
<keyword evidence="2 9" id="KW-0808">Transferase</keyword>
<feature type="binding site" evidence="9">
    <location>
        <position position="133"/>
    </location>
    <ligand>
        <name>4-amino-2-methyl-5-(diphosphooxymethyl)pyrimidine</name>
        <dbReference type="ChEBI" id="CHEBI:57841"/>
    </ligand>
</feature>
<dbReference type="InterPro" id="IPR022998">
    <property type="entry name" value="ThiamineP_synth_TenI"/>
</dbReference>
<dbReference type="PANTHER" id="PTHR20857:SF15">
    <property type="entry name" value="THIAMINE-PHOSPHATE SYNTHASE"/>
    <property type="match status" value="1"/>
</dbReference>
<feature type="binding site" evidence="9">
    <location>
        <begin position="130"/>
        <end position="132"/>
    </location>
    <ligand>
        <name>2-[(2R,5Z)-2-carboxy-4-methylthiazol-5(2H)-ylidene]ethyl phosphate</name>
        <dbReference type="ChEBI" id="CHEBI:62899"/>
    </ligand>
</feature>
<dbReference type="PANTHER" id="PTHR20857">
    <property type="entry name" value="THIAMINE-PHOSPHATE PYROPHOSPHORYLASE"/>
    <property type="match status" value="1"/>
</dbReference>
<evidence type="ECO:0000256" key="8">
    <source>
        <dbReference type="ARBA" id="ARBA00047883"/>
    </source>
</evidence>
<dbReference type="RefSeq" id="WP_150092344.1">
    <property type="nucleotide sequence ID" value="NZ_VWSF01000027.1"/>
</dbReference>
<accession>A0A5M6CYL6</accession>
<sequence length="213" mass="22769">MISKLQYISQQTESLSHLTAMQRALAAGCDLVQLRVKNQPESTVLALAQEAKKLCMQYKAKLIINDYPEVALAVGADGLHLGLTDKSIPEARALVGKNILIGGTANTLADIRQRVIEGADYIGLGPFRFTQTKEKLSPVLGLAGYKILLQQVKAENITLPIIAIGGIGLADVAPLLEAGVYGIAISGALTQAADPAQFVQQVQQSLNRPVEHY</sequence>
<organism evidence="13 14">
    <name type="scientific">Adhaeribacter rhizoryzae</name>
    <dbReference type="NCBI Taxonomy" id="2607907"/>
    <lineage>
        <taxon>Bacteria</taxon>
        <taxon>Pseudomonadati</taxon>
        <taxon>Bacteroidota</taxon>
        <taxon>Cytophagia</taxon>
        <taxon>Cytophagales</taxon>
        <taxon>Hymenobacteraceae</taxon>
        <taxon>Adhaeribacter</taxon>
    </lineage>
</organism>
<evidence type="ECO:0000259" key="12">
    <source>
        <dbReference type="Pfam" id="PF02581"/>
    </source>
</evidence>
<dbReference type="GO" id="GO:0004789">
    <property type="term" value="F:thiamine-phosphate diphosphorylase activity"/>
    <property type="evidence" value="ECO:0007669"/>
    <property type="project" value="UniProtKB-UniRule"/>
</dbReference>
<dbReference type="Pfam" id="PF02581">
    <property type="entry name" value="TMP-TENI"/>
    <property type="match status" value="1"/>
</dbReference>
<feature type="binding site" evidence="9">
    <location>
        <position position="66"/>
    </location>
    <ligand>
        <name>Mg(2+)</name>
        <dbReference type="ChEBI" id="CHEBI:18420"/>
    </ligand>
</feature>
<evidence type="ECO:0000256" key="4">
    <source>
        <dbReference type="ARBA" id="ARBA00022842"/>
    </source>
</evidence>
<dbReference type="UniPathway" id="UPA00060">
    <property type="reaction ID" value="UER00141"/>
</dbReference>
<comment type="pathway">
    <text evidence="1 9 11">Cofactor biosynthesis; thiamine diphosphate biosynthesis; thiamine phosphate from 4-amino-2-methyl-5-diphosphomethylpyrimidine and 4-methyl-5-(2-phosphoethyl)-thiazole: step 1/1.</text>
</comment>
<comment type="catalytic activity">
    <reaction evidence="8 9 10">
        <text>2-[(2R,5Z)-2-carboxy-4-methylthiazol-5(2H)-ylidene]ethyl phosphate + 4-amino-2-methyl-5-(diphosphooxymethyl)pyrimidine + 2 H(+) = thiamine phosphate + CO2 + diphosphate</text>
        <dbReference type="Rhea" id="RHEA:47844"/>
        <dbReference type="ChEBI" id="CHEBI:15378"/>
        <dbReference type="ChEBI" id="CHEBI:16526"/>
        <dbReference type="ChEBI" id="CHEBI:33019"/>
        <dbReference type="ChEBI" id="CHEBI:37575"/>
        <dbReference type="ChEBI" id="CHEBI:57841"/>
        <dbReference type="ChEBI" id="CHEBI:62899"/>
        <dbReference type="EC" id="2.5.1.3"/>
    </reaction>
</comment>
<dbReference type="InterPro" id="IPR034291">
    <property type="entry name" value="TMP_synthase"/>
</dbReference>
<dbReference type="EMBL" id="VWSF01000027">
    <property type="protein sequence ID" value="KAA5540327.1"/>
    <property type="molecule type" value="Genomic_DNA"/>
</dbReference>
<protein>
    <recommendedName>
        <fullName evidence="9">Thiamine-phosphate synthase</fullName>
        <shortName evidence="9">TP synthase</shortName>
        <shortName evidence="9">TPS</shortName>
        <ecNumber evidence="9">2.5.1.3</ecNumber>
    </recommendedName>
    <alternativeName>
        <fullName evidence="9">Thiamine-phosphate pyrophosphorylase</fullName>
        <shortName evidence="9">TMP pyrophosphorylase</shortName>
        <shortName evidence="9">TMP-PPase</shortName>
    </alternativeName>
</protein>
<dbReference type="InterPro" id="IPR013785">
    <property type="entry name" value="Aldolase_TIM"/>
</dbReference>
<comment type="similarity">
    <text evidence="9 10">Belongs to the thiamine-phosphate synthase family.</text>
</comment>
<comment type="cofactor">
    <cofactor evidence="9">
        <name>Mg(2+)</name>
        <dbReference type="ChEBI" id="CHEBI:18420"/>
    </cofactor>
    <text evidence="9">Binds 1 Mg(2+) ion per subunit.</text>
</comment>
<evidence type="ECO:0000256" key="1">
    <source>
        <dbReference type="ARBA" id="ARBA00005165"/>
    </source>
</evidence>
<dbReference type="NCBIfam" id="TIGR00693">
    <property type="entry name" value="thiE"/>
    <property type="match status" value="1"/>
</dbReference>
<dbReference type="GO" id="GO:0009229">
    <property type="term" value="P:thiamine diphosphate biosynthetic process"/>
    <property type="evidence" value="ECO:0007669"/>
    <property type="project" value="UniProtKB-UniRule"/>
</dbReference>
<feature type="binding site" evidence="9">
    <location>
        <position position="166"/>
    </location>
    <ligand>
        <name>2-[(2R,5Z)-2-carboxy-4-methylthiazol-5(2H)-ylidene]ethyl phosphate</name>
        <dbReference type="ChEBI" id="CHEBI:62899"/>
    </ligand>
</feature>
<dbReference type="GO" id="GO:0000287">
    <property type="term" value="F:magnesium ion binding"/>
    <property type="evidence" value="ECO:0007669"/>
    <property type="project" value="UniProtKB-UniRule"/>
</dbReference>
<comment type="function">
    <text evidence="9">Condenses 4-methyl-5-(beta-hydroxyethyl)thiazole monophosphate (THZ-P) and 2-methyl-4-amino-5-hydroxymethyl pyrimidine pyrophosphate (HMP-PP) to form thiamine monophosphate (TMP).</text>
</comment>
<feature type="binding site" evidence="9">
    <location>
        <position position="104"/>
    </location>
    <ligand>
        <name>4-amino-2-methyl-5-(diphosphooxymethyl)pyrimidine</name>
        <dbReference type="ChEBI" id="CHEBI:57841"/>
    </ligand>
</feature>
<keyword evidence="14" id="KW-1185">Reference proteome</keyword>
<evidence type="ECO:0000256" key="6">
    <source>
        <dbReference type="ARBA" id="ARBA00047334"/>
    </source>
</evidence>
<evidence type="ECO:0000256" key="9">
    <source>
        <dbReference type="HAMAP-Rule" id="MF_00097"/>
    </source>
</evidence>
<evidence type="ECO:0000313" key="13">
    <source>
        <dbReference type="EMBL" id="KAA5540327.1"/>
    </source>
</evidence>
<keyword evidence="4 9" id="KW-0460">Magnesium</keyword>
<evidence type="ECO:0000256" key="5">
    <source>
        <dbReference type="ARBA" id="ARBA00022977"/>
    </source>
</evidence>
<dbReference type="GO" id="GO:0005737">
    <property type="term" value="C:cytoplasm"/>
    <property type="evidence" value="ECO:0007669"/>
    <property type="project" value="TreeGrafter"/>
</dbReference>
<comment type="caution">
    <text evidence="13">The sequence shown here is derived from an EMBL/GenBank/DDBJ whole genome shotgun (WGS) entry which is preliminary data.</text>
</comment>
<evidence type="ECO:0000256" key="11">
    <source>
        <dbReference type="RuleBase" id="RU004253"/>
    </source>
</evidence>